<sequence>MTALMIQGAGSNVGKSLLVAGLCRAARRRGLKVAPFKPQNMSNNAAVTADGGEIGRAQALQALACGLEPVVDMNPVLLKPESETGAQVVVQGRRLTTTRAADYPALKPRLMGAVQESFARLRAAHDLVIVEGAGSPAEVNLRAGDIANMGFARAADVPVVLAGDIDRGGVIAQIIGTQAVLDPEDAAMIAGFLINKFRGDVRLFDGGYRMIADRTGWRGFGVLPWFGDAARLPAEDALDLPHARGDGALHVVCLALSRIANFDDLDPLAQEPAVRLTLLPAGQPIPGDADLVILPGSKSTRGDLAFLRAQGWDIDLAAHVRRGGHVLGICGGYQMLGHVVRDPEGIEGPAGETPGLGLLDIETVMTPDKRLTRTRATHAATGLDVEGYEIHIGRSDGPARTRPFAFVEGAPEGAVSADGRITGSYLHGLFRADAFRTAFLRGLGATSALGYEATVEATLDALADHMEAHLDVPGLLALAR</sequence>
<evidence type="ECO:0000256" key="4">
    <source>
        <dbReference type="ARBA" id="ARBA00022573"/>
    </source>
</evidence>
<name>A0A398BW56_9RHOB</name>
<evidence type="ECO:0000259" key="8">
    <source>
        <dbReference type="Pfam" id="PF01656"/>
    </source>
</evidence>
<comment type="caution">
    <text evidence="10">The sequence shown here is derived from an EMBL/GenBank/DDBJ whole genome shotgun (WGS) entry which is preliminary data.</text>
</comment>
<accession>A0A398BW56</accession>
<dbReference type="HAMAP" id="MF_00028">
    <property type="entry name" value="CobQ"/>
    <property type="match status" value="1"/>
</dbReference>
<dbReference type="RefSeq" id="WP_119135055.1">
    <property type="nucleotide sequence ID" value="NZ_QXXQ01000006.1"/>
</dbReference>
<evidence type="ECO:0000256" key="2">
    <source>
        <dbReference type="ARBA" id="ARBA00006205"/>
    </source>
</evidence>
<protein>
    <recommendedName>
        <fullName evidence="3 7">Cobyric acid synthase</fullName>
    </recommendedName>
</protein>
<dbReference type="GO" id="GO:0009236">
    <property type="term" value="P:cobalamin biosynthetic process"/>
    <property type="evidence" value="ECO:0007669"/>
    <property type="project" value="UniProtKB-UniRule"/>
</dbReference>
<dbReference type="GO" id="GO:0003824">
    <property type="term" value="F:catalytic activity"/>
    <property type="evidence" value="ECO:0007669"/>
    <property type="project" value="InterPro"/>
</dbReference>
<feature type="domain" description="CobB/CobQ-like glutamine amidotransferase" evidence="9">
    <location>
        <begin position="251"/>
        <end position="434"/>
    </location>
</feature>
<dbReference type="CDD" id="cd01750">
    <property type="entry name" value="GATase1_CobQ"/>
    <property type="match status" value="1"/>
</dbReference>
<dbReference type="EMBL" id="QXXQ01000006">
    <property type="protein sequence ID" value="RID91446.1"/>
    <property type="molecule type" value="Genomic_DNA"/>
</dbReference>
<dbReference type="Pfam" id="PF01656">
    <property type="entry name" value="CbiA"/>
    <property type="match status" value="1"/>
</dbReference>
<dbReference type="InterPro" id="IPR033949">
    <property type="entry name" value="CobQ_GATase1"/>
</dbReference>
<dbReference type="InterPro" id="IPR027417">
    <property type="entry name" value="P-loop_NTPase"/>
</dbReference>
<dbReference type="Gene3D" id="3.40.50.300">
    <property type="entry name" value="P-loop containing nucleotide triphosphate hydrolases"/>
    <property type="match status" value="1"/>
</dbReference>
<organism evidence="10 11">
    <name type="scientific">Gemmobacter lutimaris</name>
    <dbReference type="NCBI Taxonomy" id="2306023"/>
    <lineage>
        <taxon>Bacteria</taxon>
        <taxon>Pseudomonadati</taxon>
        <taxon>Pseudomonadota</taxon>
        <taxon>Alphaproteobacteria</taxon>
        <taxon>Rhodobacterales</taxon>
        <taxon>Paracoccaceae</taxon>
        <taxon>Gemmobacter</taxon>
    </lineage>
</organism>
<evidence type="ECO:0000259" key="9">
    <source>
        <dbReference type="Pfam" id="PF07685"/>
    </source>
</evidence>
<dbReference type="NCBIfam" id="TIGR00313">
    <property type="entry name" value="cobQ"/>
    <property type="match status" value="1"/>
</dbReference>
<dbReference type="PROSITE" id="PS51274">
    <property type="entry name" value="GATASE_COBBQ"/>
    <property type="match status" value="1"/>
</dbReference>
<gene>
    <name evidence="7" type="primary">cobQ</name>
    <name evidence="10" type="ORF">D2N39_12125</name>
</gene>
<dbReference type="GO" id="GO:0015420">
    <property type="term" value="F:ABC-type vitamin B12 transporter activity"/>
    <property type="evidence" value="ECO:0007669"/>
    <property type="project" value="UniProtKB-UniRule"/>
</dbReference>
<evidence type="ECO:0000313" key="10">
    <source>
        <dbReference type="EMBL" id="RID91446.1"/>
    </source>
</evidence>
<evidence type="ECO:0000256" key="1">
    <source>
        <dbReference type="ARBA" id="ARBA00004953"/>
    </source>
</evidence>
<dbReference type="CDD" id="cd05389">
    <property type="entry name" value="CobQ_N"/>
    <property type="match status" value="1"/>
</dbReference>
<dbReference type="InterPro" id="IPR011698">
    <property type="entry name" value="GATase_3"/>
</dbReference>
<dbReference type="OrthoDB" id="9808302at2"/>
<evidence type="ECO:0000313" key="11">
    <source>
        <dbReference type="Proteomes" id="UP000266649"/>
    </source>
</evidence>
<comment type="pathway">
    <text evidence="1 7">Cofactor biosynthesis; adenosylcobalamin biosynthesis.</text>
</comment>
<dbReference type="InterPro" id="IPR047045">
    <property type="entry name" value="CobQ_N"/>
</dbReference>
<feature type="domain" description="CobQ/CobB/MinD/ParA nucleotide binding" evidence="8">
    <location>
        <begin position="4"/>
        <end position="236"/>
    </location>
</feature>
<evidence type="ECO:0000256" key="5">
    <source>
        <dbReference type="ARBA" id="ARBA00022962"/>
    </source>
</evidence>
<dbReference type="InterPro" id="IPR002586">
    <property type="entry name" value="CobQ/CobB/MinD/ParA_Nub-bd_dom"/>
</dbReference>
<dbReference type="InterPro" id="IPR029062">
    <property type="entry name" value="Class_I_gatase-like"/>
</dbReference>
<dbReference type="NCBIfam" id="NF001989">
    <property type="entry name" value="PRK00784.1"/>
    <property type="match status" value="1"/>
</dbReference>
<dbReference type="PANTHER" id="PTHR21343">
    <property type="entry name" value="DETHIOBIOTIN SYNTHETASE"/>
    <property type="match status" value="1"/>
</dbReference>
<evidence type="ECO:0000256" key="7">
    <source>
        <dbReference type="HAMAP-Rule" id="MF_00028"/>
    </source>
</evidence>
<reference evidence="10 11" key="1">
    <citation type="submission" date="2018-09" db="EMBL/GenBank/DDBJ databases">
        <title>Gemmobacter lutimaris sp. nov., a marine bacterium isolated from tidal flat.</title>
        <authorList>
            <person name="Lee D.W."/>
            <person name="Yoo Y."/>
            <person name="Kim J.-J."/>
            <person name="Kim B.S."/>
        </authorList>
    </citation>
    <scope>NUCLEOTIDE SEQUENCE [LARGE SCALE GENOMIC DNA]</scope>
    <source>
        <strain evidence="10 11">YJ-T1-11</strain>
    </source>
</reference>
<dbReference type="Pfam" id="PF07685">
    <property type="entry name" value="GATase_3"/>
    <property type="match status" value="1"/>
</dbReference>
<dbReference type="UniPathway" id="UPA00148"/>
<dbReference type="SUPFAM" id="SSF52540">
    <property type="entry name" value="P-loop containing nucleoside triphosphate hydrolases"/>
    <property type="match status" value="1"/>
</dbReference>
<dbReference type="Gene3D" id="3.40.50.880">
    <property type="match status" value="1"/>
</dbReference>
<comment type="similarity">
    <text evidence="2 7">Belongs to the CobB/CobQ family. CobQ subfamily.</text>
</comment>
<feature type="active site" description="Nucleophile" evidence="7">
    <location>
        <position position="330"/>
    </location>
</feature>
<evidence type="ECO:0000256" key="6">
    <source>
        <dbReference type="ARBA" id="ARBA00025166"/>
    </source>
</evidence>
<dbReference type="SUPFAM" id="SSF52317">
    <property type="entry name" value="Class I glutamine amidotransferase-like"/>
    <property type="match status" value="1"/>
</dbReference>
<dbReference type="PANTHER" id="PTHR21343:SF1">
    <property type="entry name" value="COBYRIC ACID SYNTHASE"/>
    <property type="match status" value="1"/>
</dbReference>
<keyword evidence="4 7" id="KW-0169">Cobalamin biosynthesis</keyword>
<dbReference type="Proteomes" id="UP000266649">
    <property type="component" value="Unassembled WGS sequence"/>
</dbReference>
<evidence type="ECO:0000256" key="3">
    <source>
        <dbReference type="ARBA" id="ARBA00019833"/>
    </source>
</evidence>
<proteinExistence type="inferred from homology"/>
<keyword evidence="5 7" id="KW-0315">Glutamine amidotransferase</keyword>
<feature type="active site" evidence="7">
    <location>
        <position position="427"/>
    </location>
</feature>
<dbReference type="InterPro" id="IPR004459">
    <property type="entry name" value="CobQ_synth"/>
</dbReference>
<keyword evidence="11" id="KW-1185">Reference proteome</keyword>
<comment type="function">
    <text evidence="6 7">Catalyzes amidations at positions B, D, E, and G on adenosylcobyrinic A,C-diamide. NH(2) groups are provided by glutamine, and one molecule of ATP is hydrogenolyzed for each amidation.</text>
</comment>
<dbReference type="AlphaFoldDB" id="A0A398BW56"/>